<organism evidence="1 2">
    <name type="scientific">Phaseolus coccineus</name>
    <name type="common">Scarlet runner bean</name>
    <name type="synonym">Phaseolus multiflorus</name>
    <dbReference type="NCBI Taxonomy" id="3886"/>
    <lineage>
        <taxon>Eukaryota</taxon>
        <taxon>Viridiplantae</taxon>
        <taxon>Streptophyta</taxon>
        <taxon>Embryophyta</taxon>
        <taxon>Tracheophyta</taxon>
        <taxon>Spermatophyta</taxon>
        <taxon>Magnoliopsida</taxon>
        <taxon>eudicotyledons</taxon>
        <taxon>Gunneridae</taxon>
        <taxon>Pentapetalae</taxon>
        <taxon>rosids</taxon>
        <taxon>fabids</taxon>
        <taxon>Fabales</taxon>
        <taxon>Fabaceae</taxon>
        <taxon>Papilionoideae</taxon>
        <taxon>50 kb inversion clade</taxon>
        <taxon>NPAAA clade</taxon>
        <taxon>indigoferoid/millettioid clade</taxon>
        <taxon>Phaseoleae</taxon>
        <taxon>Phaseolus</taxon>
    </lineage>
</organism>
<evidence type="ECO:0000313" key="1">
    <source>
        <dbReference type="EMBL" id="KAK7372747.1"/>
    </source>
</evidence>
<name>A0AAN9NH68_PHACN</name>
<comment type="caution">
    <text evidence="1">The sequence shown here is derived from an EMBL/GenBank/DDBJ whole genome shotgun (WGS) entry which is preliminary data.</text>
</comment>
<keyword evidence="2" id="KW-1185">Reference proteome</keyword>
<protein>
    <submittedName>
        <fullName evidence="1">Uncharacterized protein</fullName>
    </submittedName>
</protein>
<reference evidence="1 2" key="1">
    <citation type="submission" date="2024-01" db="EMBL/GenBank/DDBJ databases">
        <title>The genomes of 5 underutilized Papilionoideae crops provide insights into root nodulation and disease resistanc.</title>
        <authorList>
            <person name="Jiang F."/>
        </authorList>
    </citation>
    <scope>NUCLEOTIDE SEQUENCE [LARGE SCALE GENOMIC DNA]</scope>
    <source>
        <strain evidence="1">JINMINGXINNONG_FW02</strain>
        <tissue evidence="1">Leaves</tissue>
    </source>
</reference>
<dbReference type="AlphaFoldDB" id="A0AAN9NH68"/>
<evidence type="ECO:0000313" key="2">
    <source>
        <dbReference type="Proteomes" id="UP001374584"/>
    </source>
</evidence>
<accession>A0AAN9NH68</accession>
<dbReference type="Proteomes" id="UP001374584">
    <property type="component" value="Unassembled WGS sequence"/>
</dbReference>
<dbReference type="EMBL" id="JAYMYR010000003">
    <property type="protein sequence ID" value="KAK7372747.1"/>
    <property type="molecule type" value="Genomic_DNA"/>
</dbReference>
<proteinExistence type="predicted"/>
<sequence length="113" mass="12615">MHQLGLIFLVQHYHHFRRPFPPISVNATVSSPVTSLSLAVPASLIFPLYAFGSISFRSMDYVTTFSSVLSLKQKRGIFSQFIVKMLNYRGGKLSIALQSLTSGCCECSQSLFY</sequence>
<gene>
    <name evidence="1" type="ORF">VNO80_06134</name>
</gene>